<dbReference type="AlphaFoldDB" id="W7BZ97"/>
<evidence type="ECO:0000256" key="1">
    <source>
        <dbReference type="ARBA" id="ARBA00022741"/>
    </source>
</evidence>
<keyword evidence="1" id="KW-0547">Nucleotide-binding</keyword>
<dbReference type="InterPro" id="IPR027417">
    <property type="entry name" value="P-loop_NTPase"/>
</dbReference>
<dbReference type="GO" id="GO:0005524">
    <property type="term" value="F:ATP binding"/>
    <property type="evidence" value="ECO:0007669"/>
    <property type="project" value="UniProtKB-KW"/>
</dbReference>
<dbReference type="GO" id="GO:0043138">
    <property type="term" value="F:3'-5' DNA helicase activity"/>
    <property type="evidence" value="ECO:0007669"/>
    <property type="project" value="TreeGrafter"/>
</dbReference>
<reference evidence="5 6" key="1">
    <citation type="journal article" date="2014" name="Int. J. Syst. Evol. Microbiol.">
        <title>Listeria floridensis sp. nov., Listeria aquatica sp. nov., Listeria cornellensis sp. nov., Listeria riparia sp. nov. and Listeria grandensis sp. nov., from agricultural and natural environments.</title>
        <authorList>
            <person name="den Bakker H.C."/>
            <person name="Warchocki S."/>
            <person name="Wright E.M."/>
            <person name="Allred A.F."/>
            <person name="Ahlstrom C."/>
            <person name="Manuel C.S."/>
            <person name="Stasiewicz M.J."/>
            <person name="Burrell A."/>
            <person name="Roof S."/>
            <person name="Strawn L."/>
            <person name="Fortes E.D."/>
            <person name="Nightingale K.K."/>
            <person name="Kephart D."/>
            <person name="Wiedmann M."/>
        </authorList>
    </citation>
    <scope>NUCLEOTIDE SEQUENCE [LARGE SCALE GENOMIC DNA]</scope>
    <source>
        <strain evidence="6">FSL F6-969</strain>
    </source>
</reference>
<keyword evidence="2" id="KW-0067">ATP-binding</keyword>
<feature type="domain" description="Helicase ATP-binding" evidence="4">
    <location>
        <begin position="1"/>
        <end position="109"/>
    </location>
</feature>
<keyword evidence="3" id="KW-0238">DNA-binding</keyword>
<evidence type="ECO:0000256" key="3">
    <source>
        <dbReference type="ARBA" id="ARBA00023125"/>
    </source>
</evidence>
<sequence length="139" mass="16395">MDVCLELFPRLQEVFPDVEMVCLYGDSTDVYNGERFVVATTHQLVRFYEAFDVIFIDEVDAFPYAKDPFLEYAVQKAQLRTGCSIFITATPDRKWQKECNSGKRHFVKIPARYHRKSLPVPRKVWIGDWKKRLQKQKNS</sequence>
<dbReference type="GO" id="GO:0006302">
    <property type="term" value="P:double-strand break repair"/>
    <property type="evidence" value="ECO:0007669"/>
    <property type="project" value="TreeGrafter"/>
</dbReference>
<dbReference type="GO" id="GO:0006270">
    <property type="term" value="P:DNA replication initiation"/>
    <property type="evidence" value="ECO:0007669"/>
    <property type="project" value="TreeGrafter"/>
</dbReference>
<keyword evidence="5" id="KW-0347">Helicase</keyword>
<dbReference type="PANTHER" id="PTHR30580">
    <property type="entry name" value="PRIMOSOMAL PROTEIN N"/>
    <property type="match status" value="1"/>
</dbReference>
<dbReference type="InterPro" id="IPR014001">
    <property type="entry name" value="Helicase_ATP-bd"/>
</dbReference>
<proteinExistence type="predicted"/>
<dbReference type="GO" id="GO:0003677">
    <property type="term" value="F:DNA binding"/>
    <property type="evidence" value="ECO:0007669"/>
    <property type="project" value="UniProtKB-KW"/>
</dbReference>
<comment type="caution">
    <text evidence="5">The sequence shown here is derived from an EMBL/GenBank/DDBJ whole genome shotgun (WGS) entry which is preliminary data.</text>
</comment>
<keyword evidence="6" id="KW-1185">Reference proteome</keyword>
<dbReference type="EMBL" id="AODE01000004">
    <property type="protein sequence ID" value="EUJ32499.1"/>
    <property type="molecule type" value="Genomic_DNA"/>
</dbReference>
<evidence type="ECO:0000256" key="2">
    <source>
        <dbReference type="ARBA" id="ARBA00022840"/>
    </source>
</evidence>
<dbReference type="Proteomes" id="UP000019254">
    <property type="component" value="Unassembled WGS sequence"/>
</dbReference>
<dbReference type="PATRIC" id="fig|1265820.5.peg.167"/>
<dbReference type="PANTHER" id="PTHR30580:SF1">
    <property type="entry name" value="COMF OPERON PROTEIN 1"/>
    <property type="match status" value="1"/>
</dbReference>
<dbReference type="SUPFAM" id="SSF52540">
    <property type="entry name" value="P-loop containing nucleoside triphosphate hydrolases"/>
    <property type="match status" value="1"/>
</dbReference>
<evidence type="ECO:0000313" key="6">
    <source>
        <dbReference type="Proteomes" id="UP000019254"/>
    </source>
</evidence>
<evidence type="ECO:0000259" key="4">
    <source>
        <dbReference type="PROSITE" id="PS51192"/>
    </source>
</evidence>
<dbReference type="STRING" id="1265820.PCORN_00875"/>
<dbReference type="GO" id="GO:0006310">
    <property type="term" value="P:DNA recombination"/>
    <property type="evidence" value="ECO:0007669"/>
    <property type="project" value="TreeGrafter"/>
</dbReference>
<protein>
    <submittedName>
        <fullName evidence="5">Helicase</fullName>
    </submittedName>
</protein>
<organism evidence="5 6">
    <name type="scientific">Listeria cornellensis FSL F6-0969</name>
    <dbReference type="NCBI Taxonomy" id="1265820"/>
    <lineage>
        <taxon>Bacteria</taxon>
        <taxon>Bacillati</taxon>
        <taxon>Bacillota</taxon>
        <taxon>Bacilli</taxon>
        <taxon>Bacillales</taxon>
        <taxon>Listeriaceae</taxon>
        <taxon>Listeria</taxon>
    </lineage>
</organism>
<accession>W7BZ97</accession>
<evidence type="ECO:0000313" key="5">
    <source>
        <dbReference type="EMBL" id="EUJ32499.1"/>
    </source>
</evidence>
<dbReference type="PROSITE" id="PS51192">
    <property type="entry name" value="HELICASE_ATP_BIND_1"/>
    <property type="match status" value="1"/>
</dbReference>
<gene>
    <name evidence="5" type="ORF">PCORN_00875</name>
</gene>
<dbReference type="Gene3D" id="3.40.50.300">
    <property type="entry name" value="P-loop containing nucleotide triphosphate hydrolases"/>
    <property type="match status" value="1"/>
</dbReference>
<keyword evidence="5" id="KW-0378">Hydrolase</keyword>
<name>W7BZ97_9LIST</name>